<comment type="caution">
    <text evidence="1">The sequence shown here is derived from an EMBL/GenBank/DDBJ whole genome shotgun (WGS) entry which is preliminary data.</text>
</comment>
<proteinExistence type="predicted"/>
<dbReference type="Proteomes" id="UP001596112">
    <property type="component" value="Unassembled WGS sequence"/>
</dbReference>
<dbReference type="InterPro" id="IPR046271">
    <property type="entry name" value="DUF6304"/>
</dbReference>
<keyword evidence="2" id="KW-1185">Reference proteome</keyword>
<evidence type="ECO:0000313" key="1">
    <source>
        <dbReference type="EMBL" id="MFC5807390.1"/>
    </source>
</evidence>
<reference evidence="2" key="1">
    <citation type="journal article" date="2019" name="Int. J. Syst. Evol. Microbiol.">
        <title>The Global Catalogue of Microorganisms (GCM) 10K type strain sequencing project: providing services to taxonomists for standard genome sequencing and annotation.</title>
        <authorList>
            <consortium name="The Broad Institute Genomics Platform"/>
            <consortium name="The Broad Institute Genome Sequencing Center for Infectious Disease"/>
            <person name="Wu L."/>
            <person name="Ma J."/>
        </authorList>
    </citation>
    <scope>NUCLEOTIDE SEQUENCE [LARGE SCALE GENOMIC DNA]</scope>
    <source>
        <strain evidence="2">JCM 9918</strain>
    </source>
</reference>
<organism evidence="1 2">
    <name type="scientific">Streptomyces heilongjiangensis</name>
    <dbReference type="NCBI Taxonomy" id="945052"/>
    <lineage>
        <taxon>Bacteria</taxon>
        <taxon>Bacillati</taxon>
        <taxon>Actinomycetota</taxon>
        <taxon>Actinomycetes</taxon>
        <taxon>Kitasatosporales</taxon>
        <taxon>Streptomycetaceae</taxon>
        <taxon>Streptomyces</taxon>
    </lineage>
</organism>
<dbReference type="Pfam" id="PF19822">
    <property type="entry name" value="DUF6304"/>
    <property type="match status" value="1"/>
</dbReference>
<dbReference type="EMBL" id="JBHSNZ010000004">
    <property type="protein sequence ID" value="MFC5807390.1"/>
    <property type="molecule type" value="Genomic_DNA"/>
</dbReference>
<evidence type="ECO:0000313" key="2">
    <source>
        <dbReference type="Proteomes" id="UP001596112"/>
    </source>
</evidence>
<accession>A0ABW1B345</accession>
<gene>
    <name evidence="1" type="ORF">ACFQGO_07675</name>
</gene>
<sequence length="226" mass="24441">MSEAPVYASPQHYPAAVTDRWGRFETTLVNSGGMFTMTLRGNRFEGTSVDGLELVGEPAESDEPPALHEGALCSCAIEWRMPVEVSLADTGRTSVPLTARLTLGDPAPNNAIDSVGVTLRLHLPSGVVDTTAPRGTMEDALADLRRRLPDGTRLLACVSCAYSDYHPAGSGFIGSLACFRDNKDAYRAVAGKQDLFALWDQNSGFVQETYHCPDFEQRRPGTGYRG</sequence>
<dbReference type="RefSeq" id="WP_272168938.1">
    <property type="nucleotide sequence ID" value="NZ_JAQOSL010000006.1"/>
</dbReference>
<name>A0ABW1B345_9ACTN</name>
<protein>
    <submittedName>
        <fullName evidence="1">DUF6304 family protein</fullName>
    </submittedName>
</protein>